<name>A0A239EU10_9ACTN</name>
<dbReference type="InterPro" id="IPR003615">
    <property type="entry name" value="HNH_nuc"/>
</dbReference>
<evidence type="ECO:0000313" key="1">
    <source>
        <dbReference type="EMBL" id="SNS47911.1"/>
    </source>
</evidence>
<accession>A0A239EU10</accession>
<gene>
    <name evidence="1" type="ORF">SAMN05216276_101058</name>
</gene>
<dbReference type="Proteomes" id="UP000198282">
    <property type="component" value="Unassembled WGS sequence"/>
</dbReference>
<dbReference type="RefSeq" id="WP_143653198.1">
    <property type="nucleotide sequence ID" value="NZ_FZOD01000010.1"/>
</dbReference>
<evidence type="ECO:0008006" key="3">
    <source>
        <dbReference type="Google" id="ProtNLM"/>
    </source>
</evidence>
<protein>
    <recommendedName>
        <fullName evidence="3">HNH endonuclease</fullName>
    </recommendedName>
</protein>
<dbReference type="Gene3D" id="1.10.30.50">
    <property type="match status" value="1"/>
</dbReference>
<reference evidence="1 2" key="1">
    <citation type="submission" date="2017-06" db="EMBL/GenBank/DDBJ databases">
        <authorList>
            <person name="Kim H.J."/>
            <person name="Triplett B.A."/>
        </authorList>
    </citation>
    <scope>NUCLEOTIDE SEQUENCE [LARGE SCALE GENOMIC DNA]</scope>
    <source>
        <strain evidence="1 2">CGMCC 4.2132</strain>
    </source>
</reference>
<sequence>MTTDNTADGHPYPPQAYAPSGELWWRLKFAPGTRRTFGDEQKLAAWLTFNVEEWGTFTMGDLRRALGEDVPNNAEHLNRRLRNLRPDGWRIPSNADDRTLPVGTYRLEVKGWHPGLGPRPKSDAVSDGDRRRVFDRDDRRCVVCGVASQEPYPDESNAKAVLTIGHRIARNLGGSVELDNLQTECKRCNEPVRNELGIPETLAALLPEVRRFRKQDLETLLSWLQAKQRIRNRVDTAYDRTRRLSATEREELVQTLRDIVQGRENIQ</sequence>
<dbReference type="CDD" id="cd00085">
    <property type="entry name" value="HNHc"/>
    <property type="match status" value="1"/>
</dbReference>
<proteinExistence type="predicted"/>
<evidence type="ECO:0000313" key="2">
    <source>
        <dbReference type="Proteomes" id="UP000198282"/>
    </source>
</evidence>
<dbReference type="AlphaFoldDB" id="A0A239EU10"/>
<dbReference type="EMBL" id="FZOD01000010">
    <property type="protein sequence ID" value="SNS47911.1"/>
    <property type="molecule type" value="Genomic_DNA"/>
</dbReference>
<organism evidence="1 2">
    <name type="scientific">Streptosporangium subroseum</name>
    <dbReference type="NCBI Taxonomy" id="106412"/>
    <lineage>
        <taxon>Bacteria</taxon>
        <taxon>Bacillati</taxon>
        <taxon>Actinomycetota</taxon>
        <taxon>Actinomycetes</taxon>
        <taxon>Streptosporangiales</taxon>
        <taxon>Streptosporangiaceae</taxon>
        <taxon>Streptosporangium</taxon>
    </lineage>
</organism>
<dbReference type="OrthoDB" id="3823469at2"/>
<keyword evidence="2" id="KW-1185">Reference proteome</keyword>